<reference evidence="1 2" key="1">
    <citation type="submission" date="2019-06" db="EMBL/GenBank/DDBJ databases">
        <title>Draft genomes of female and male turbot (Scophthalmus maximus).</title>
        <authorList>
            <person name="Xu H."/>
            <person name="Xu X.-W."/>
            <person name="Shao C."/>
            <person name="Chen S."/>
        </authorList>
    </citation>
    <scope>NUCLEOTIDE SEQUENCE [LARGE SCALE GENOMIC DNA]</scope>
    <source>
        <strain evidence="1">Ysfricsl-2016a</strain>
        <tissue evidence="1">Blood</tissue>
    </source>
</reference>
<dbReference type="EMBL" id="VEVO01000013">
    <property type="protein sequence ID" value="KAF0032275.1"/>
    <property type="molecule type" value="Genomic_DNA"/>
</dbReference>
<sequence length="87" mass="9673">MNSTSAPGSEVVRDQWVHFENLGFTRALRDISKLFVSSKLAGFRLRLSTAATVEFVFTSLHLLLLLHPAVNSIKRGSHLIYVANFAT</sequence>
<proteinExistence type="predicted"/>
<evidence type="ECO:0000313" key="1">
    <source>
        <dbReference type="EMBL" id="KAF0032275.1"/>
    </source>
</evidence>
<gene>
    <name evidence="1" type="ORF">F2P81_014565</name>
</gene>
<comment type="caution">
    <text evidence="1">The sequence shown here is derived from an EMBL/GenBank/DDBJ whole genome shotgun (WGS) entry which is preliminary data.</text>
</comment>
<protein>
    <submittedName>
        <fullName evidence="1">Uncharacterized protein</fullName>
    </submittedName>
</protein>
<dbReference type="Proteomes" id="UP000438429">
    <property type="component" value="Unassembled WGS sequence"/>
</dbReference>
<evidence type="ECO:0000313" key="2">
    <source>
        <dbReference type="Proteomes" id="UP000438429"/>
    </source>
</evidence>
<name>A0A6A4SI50_SCOMX</name>
<accession>A0A6A4SI50</accession>
<organism evidence="1 2">
    <name type="scientific">Scophthalmus maximus</name>
    <name type="common">Turbot</name>
    <name type="synonym">Psetta maxima</name>
    <dbReference type="NCBI Taxonomy" id="52904"/>
    <lineage>
        <taxon>Eukaryota</taxon>
        <taxon>Metazoa</taxon>
        <taxon>Chordata</taxon>
        <taxon>Craniata</taxon>
        <taxon>Vertebrata</taxon>
        <taxon>Euteleostomi</taxon>
        <taxon>Actinopterygii</taxon>
        <taxon>Neopterygii</taxon>
        <taxon>Teleostei</taxon>
        <taxon>Neoteleostei</taxon>
        <taxon>Acanthomorphata</taxon>
        <taxon>Carangaria</taxon>
        <taxon>Pleuronectiformes</taxon>
        <taxon>Pleuronectoidei</taxon>
        <taxon>Scophthalmidae</taxon>
        <taxon>Scophthalmus</taxon>
    </lineage>
</organism>
<dbReference type="AlphaFoldDB" id="A0A6A4SI50"/>